<reference evidence="2" key="2">
    <citation type="submission" date="2014-03" db="EMBL/GenBank/DDBJ databases">
        <title>The whipworm genome and dual-species transcriptomics of an intimate host-pathogen interaction.</title>
        <authorList>
            <person name="Foth B.J."/>
            <person name="Tsai I.J."/>
            <person name="Reid A.J."/>
            <person name="Bancroft A.J."/>
            <person name="Nichol S."/>
            <person name="Tracey A."/>
            <person name="Holroyd N."/>
            <person name="Cotton J.A."/>
            <person name="Stanley E.J."/>
            <person name="Zarowiecki M."/>
            <person name="Liu J.Z."/>
            <person name="Huckvale T."/>
            <person name="Cooper P.J."/>
            <person name="Grencis R.K."/>
            <person name="Berriman M."/>
        </authorList>
    </citation>
    <scope>NUCLEOTIDE SEQUENCE [LARGE SCALE GENOMIC DNA]</scope>
</reference>
<dbReference type="InterPro" id="IPR006797">
    <property type="entry name" value="PRELI/MSF1_dom"/>
</dbReference>
<keyword evidence="3" id="KW-1185">Reference proteome</keyword>
<sequence>MKYFCSQSSFKNSWDDVVTAFWLRYPNPFSNHVLSEDTVDRRVSGDTLLTKRIFFKTARIPKWGEKFVSTKYIPVLEESLLNRATKVMVTYSRNISYQRLMSIEERCTYQVDPKLPGEQTLLKREAWFCCHLKGIATIVQKLSCERFKHHAANANKGLQFALARQFLLARQQQMHQE</sequence>
<evidence type="ECO:0000313" key="3">
    <source>
        <dbReference type="Proteomes" id="UP000030665"/>
    </source>
</evidence>
<reference evidence="2" key="1">
    <citation type="submission" date="2014-01" db="EMBL/GenBank/DDBJ databases">
        <authorList>
            <person name="Aslett M."/>
        </authorList>
    </citation>
    <scope>NUCLEOTIDE SEQUENCE</scope>
</reference>
<dbReference type="InterPro" id="IPR037365">
    <property type="entry name" value="Slowmo/Ups"/>
</dbReference>
<dbReference type="STRING" id="36087.A0A077Z7G8"/>
<proteinExistence type="predicted"/>
<dbReference type="AlphaFoldDB" id="A0A077Z7G8"/>
<gene>
    <name evidence="2" type="ORF">TTRE_0000386601</name>
</gene>
<organism evidence="2 3">
    <name type="scientific">Trichuris trichiura</name>
    <name type="common">Whipworm</name>
    <name type="synonym">Trichocephalus trichiurus</name>
    <dbReference type="NCBI Taxonomy" id="36087"/>
    <lineage>
        <taxon>Eukaryota</taxon>
        <taxon>Metazoa</taxon>
        <taxon>Ecdysozoa</taxon>
        <taxon>Nematoda</taxon>
        <taxon>Enoplea</taxon>
        <taxon>Dorylaimia</taxon>
        <taxon>Trichinellida</taxon>
        <taxon>Trichuridae</taxon>
        <taxon>Trichuris</taxon>
    </lineage>
</organism>
<dbReference type="GO" id="GO:0005758">
    <property type="term" value="C:mitochondrial intermembrane space"/>
    <property type="evidence" value="ECO:0007669"/>
    <property type="project" value="InterPro"/>
</dbReference>
<dbReference type="PROSITE" id="PS50904">
    <property type="entry name" value="PRELI_MSF1"/>
    <property type="match status" value="1"/>
</dbReference>
<accession>A0A077Z7G8</accession>
<dbReference type="PANTHER" id="PTHR11158">
    <property type="entry name" value="MSF1/PX19 RELATED"/>
    <property type="match status" value="1"/>
</dbReference>
<dbReference type="Proteomes" id="UP000030665">
    <property type="component" value="Unassembled WGS sequence"/>
</dbReference>
<evidence type="ECO:0000259" key="1">
    <source>
        <dbReference type="PROSITE" id="PS50904"/>
    </source>
</evidence>
<evidence type="ECO:0000313" key="2">
    <source>
        <dbReference type="EMBL" id="CDW55593.1"/>
    </source>
</evidence>
<protein>
    <submittedName>
        <fullName evidence="2">PRELI domain containing protein</fullName>
    </submittedName>
</protein>
<dbReference type="EMBL" id="HG805966">
    <property type="protein sequence ID" value="CDW55593.1"/>
    <property type="molecule type" value="Genomic_DNA"/>
</dbReference>
<feature type="domain" description="PRELI/MSF1" evidence="1">
    <location>
        <begin position="1"/>
        <end position="170"/>
    </location>
</feature>
<name>A0A077Z7G8_TRITR</name>
<dbReference type="OrthoDB" id="341300at2759"/>
<dbReference type="Pfam" id="PF04707">
    <property type="entry name" value="PRELI"/>
    <property type="match status" value="1"/>
</dbReference>